<evidence type="ECO:0000256" key="2">
    <source>
        <dbReference type="HAMAP-Rule" id="MF_01940"/>
    </source>
</evidence>
<feature type="active site" description="Proton donor" evidence="2">
    <location>
        <position position="39"/>
    </location>
</feature>
<gene>
    <name evidence="4" type="primary">thpR</name>
    <name evidence="4" type="ORF">FHQ18_02830</name>
</gene>
<dbReference type="HAMAP" id="MF_01940">
    <property type="entry name" value="RNA_CPDase"/>
    <property type="match status" value="1"/>
</dbReference>
<dbReference type="InterPro" id="IPR014051">
    <property type="entry name" value="Phosphoesterase_HXTX"/>
</dbReference>
<protein>
    <recommendedName>
        <fullName evidence="2">RNA 2',3'-cyclic phosphodiesterase</fullName>
        <shortName evidence="2">RNA 2',3'-CPDase</shortName>
        <ecNumber evidence="2">3.1.4.58</ecNumber>
    </recommendedName>
</protein>
<comment type="similarity">
    <text evidence="2">Belongs to the 2H phosphoesterase superfamily. ThpR family.</text>
</comment>
<keyword evidence="1 2" id="KW-0378">Hydrolase</keyword>
<keyword evidence="5" id="KW-1185">Reference proteome</keyword>
<dbReference type="Pfam" id="PF02834">
    <property type="entry name" value="LigT_PEase"/>
    <property type="match status" value="2"/>
</dbReference>
<dbReference type="SUPFAM" id="SSF55144">
    <property type="entry name" value="LigT-like"/>
    <property type="match status" value="1"/>
</dbReference>
<feature type="short sequence motif" description="HXTX 2" evidence="2">
    <location>
        <begin position="124"/>
        <end position="127"/>
    </location>
</feature>
<accession>A0A5A8F4K9</accession>
<dbReference type="NCBIfam" id="TIGR02258">
    <property type="entry name" value="2_5_ligase"/>
    <property type="match status" value="1"/>
</dbReference>
<proteinExistence type="inferred from homology"/>
<dbReference type="PANTHER" id="PTHR35561">
    <property type="entry name" value="RNA 2',3'-CYCLIC PHOSPHODIESTERASE"/>
    <property type="match status" value="1"/>
</dbReference>
<dbReference type="AlphaFoldDB" id="A0A5A8F4K9"/>
<dbReference type="OrthoDB" id="9787070at2"/>
<dbReference type="PANTHER" id="PTHR35561:SF1">
    <property type="entry name" value="RNA 2',3'-CYCLIC PHOSPHODIESTERASE"/>
    <property type="match status" value="1"/>
</dbReference>
<sequence length="184" mass="21472">MRLFIAVKCDDKLNSLVFKSGNFLKNFGAVKPVELENLHITLAFLGDQKEESLKSIIDCIDAVEPQEIISINFKKFNFFERNGMPVVFFLEGESDNLTVFTNNLRKKLKEKRISFDDKKKFIIHLTAARIKRLADKKGFKEYVARLNENFKPYKTYIKTVYLFKSTLTQHGPVYEQIYAKELKS</sequence>
<feature type="short sequence motif" description="HXTX 1" evidence="2">
    <location>
        <begin position="39"/>
        <end position="42"/>
    </location>
</feature>
<dbReference type="InterPro" id="IPR004175">
    <property type="entry name" value="RNA_CPDase"/>
</dbReference>
<dbReference type="Proteomes" id="UP000322876">
    <property type="component" value="Unassembled WGS sequence"/>
</dbReference>
<dbReference type="GO" id="GO:0004113">
    <property type="term" value="F:2',3'-cyclic-nucleotide 3'-phosphodiesterase activity"/>
    <property type="evidence" value="ECO:0007669"/>
    <property type="project" value="InterPro"/>
</dbReference>
<dbReference type="EMBL" id="VFJB01000003">
    <property type="protein sequence ID" value="KAA0258897.1"/>
    <property type="molecule type" value="Genomic_DNA"/>
</dbReference>
<feature type="active site" description="Proton acceptor" evidence="2">
    <location>
        <position position="124"/>
    </location>
</feature>
<reference evidence="4 5" key="1">
    <citation type="submission" date="2019-06" db="EMBL/GenBank/DDBJ databases">
        <title>Genomic insights into carbon and energy metabolism of Deferribacter autotrophicus revealed new metabolic traits in the phylum Deferribacteres.</title>
        <authorList>
            <person name="Slobodkin A.I."/>
            <person name="Slobodkina G.B."/>
            <person name="Allioux M."/>
            <person name="Alain K."/>
            <person name="Jebbar M."/>
            <person name="Shadrin V."/>
            <person name="Kublanov I.V."/>
            <person name="Toshchakov S.V."/>
            <person name="Bonch-Osmolovskaya E.A."/>
        </authorList>
    </citation>
    <scope>NUCLEOTIDE SEQUENCE [LARGE SCALE GENOMIC DNA]</scope>
    <source>
        <strain evidence="4 5">SL50</strain>
    </source>
</reference>
<comment type="function">
    <text evidence="2">Hydrolyzes RNA 2',3'-cyclic phosphodiester to an RNA 2'-phosphomonoester.</text>
</comment>
<evidence type="ECO:0000259" key="3">
    <source>
        <dbReference type="Pfam" id="PF02834"/>
    </source>
</evidence>
<comment type="catalytic activity">
    <reaction evidence="2">
        <text>a 3'-end 2',3'-cyclophospho-ribonucleotide-RNA + H2O = a 3'-end 2'-phospho-ribonucleotide-RNA + H(+)</text>
        <dbReference type="Rhea" id="RHEA:11828"/>
        <dbReference type="Rhea" id="RHEA-COMP:10464"/>
        <dbReference type="Rhea" id="RHEA-COMP:17353"/>
        <dbReference type="ChEBI" id="CHEBI:15377"/>
        <dbReference type="ChEBI" id="CHEBI:15378"/>
        <dbReference type="ChEBI" id="CHEBI:83064"/>
        <dbReference type="ChEBI" id="CHEBI:173113"/>
        <dbReference type="EC" id="3.1.4.58"/>
    </reaction>
</comment>
<dbReference type="InterPro" id="IPR009097">
    <property type="entry name" value="Cyclic_Pdiesterase"/>
</dbReference>
<organism evidence="4 5">
    <name type="scientific">Deferribacter autotrophicus</name>
    <dbReference type="NCBI Taxonomy" id="500465"/>
    <lineage>
        <taxon>Bacteria</taxon>
        <taxon>Pseudomonadati</taxon>
        <taxon>Deferribacterota</taxon>
        <taxon>Deferribacteres</taxon>
        <taxon>Deferribacterales</taxon>
        <taxon>Deferribacteraceae</taxon>
        <taxon>Deferribacter</taxon>
    </lineage>
</organism>
<name>A0A5A8F4K9_9BACT</name>
<evidence type="ECO:0000313" key="4">
    <source>
        <dbReference type="EMBL" id="KAA0258897.1"/>
    </source>
</evidence>
<evidence type="ECO:0000313" key="5">
    <source>
        <dbReference type="Proteomes" id="UP000322876"/>
    </source>
</evidence>
<dbReference type="RefSeq" id="WP_149265657.1">
    <property type="nucleotide sequence ID" value="NZ_VFJB01000003.1"/>
</dbReference>
<feature type="domain" description="Phosphoesterase HXTX" evidence="3">
    <location>
        <begin position="29"/>
        <end position="82"/>
    </location>
</feature>
<comment type="caution">
    <text evidence="4">The sequence shown here is derived from an EMBL/GenBank/DDBJ whole genome shotgun (WGS) entry which is preliminary data.</text>
</comment>
<feature type="domain" description="Phosphoesterase HXTX" evidence="3">
    <location>
        <begin position="94"/>
        <end position="174"/>
    </location>
</feature>
<dbReference type="GO" id="GO:0008664">
    <property type="term" value="F:RNA 2',3'-cyclic 3'-phosphodiesterase activity"/>
    <property type="evidence" value="ECO:0007669"/>
    <property type="project" value="UniProtKB-EC"/>
</dbReference>
<evidence type="ECO:0000256" key="1">
    <source>
        <dbReference type="ARBA" id="ARBA00022801"/>
    </source>
</evidence>
<dbReference type="EC" id="3.1.4.58" evidence="2"/>
<dbReference type="Gene3D" id="3.90.1140.10">
    <property type="entry name" value="Cyclic phosphodiesterase"/>
    <property type="match status" value="1"/>
</dbReference>